<dbReference type="PANTHER" id="PTHR19878">
    <property type="entry name" value="AUTOPHAGY PROTEIN 16-LIKE"/>
    <property type="match status" value="1"/>
</dbReference>
<evidence type="ECO:0000256" key="1">
    <source>
        <dbReference type="ARBA" id="ARBA00022574"/>
    </source>
</evidence>
<dbReference type="Gene3D" id="2.130.10.10">
    <property type="entry name" value="YVTN repeat-like/Quinoprotein amine dehydrogenase"/>
    <property type="match status" value="2"/>
</dbReference>
<evidence type="ECO:0000256" key="5">
    <source>
        <dbReference type="SAM" id="MobiDB-lite"/>
    </source>
</evidence>
<dbReference type="SMART" id="SM00320">
    <property type="entry name" value="WD40"/>
    <property type="match status" value="7"/>
</dbReference>
<dbReference type="CDD" id="cd00200">
    <property type="entry name" value="WD40"/>
    <property type="match status" value="1"/>
</dbReference>
<accession>A0A9W6U4Y6</accession>
<dbReference type="Pfam" id="PF00400">
    <property type="entry name" value="WD40"/>
    <property type="match status" value="4"/>
</dbReference>
<protein>
    <submittedName>
        <fullName evidence="6">Unnamed protein product</fullName>
    </submittedName>
</protein>
<organism evidence="6 7">
    <name type="scientific">Phytophthora fragariaefolia</name>
    <dbReference type="NCBI Taxonomy" id="1490495"/>
    <lineage>
        <taxon>Eukaryota</taxon>
        <taxon>Sar</taxon>
        <taxon>Stramenopiles</taxon>
        <taxon>Oomycota</taxon>
        <taxon>Peronosporomycetes</taxon>
        <taxon>Peronosporales</taxon>
        <taxon>Peronosporaceae</taxon>
        <taxon>Phytophthora</taxon>
    </lineage>
</organism>
<keyword evidence="7" id="KW-1185">Reference proteome</keyword>
<proteinExistence type="predicted"/>
<dbReference type="InterPro" id="IPR015943">
    <property type="entry name" value="WD40/YVTN_repeat-like_dom_sf"/>
</dbReference>
<dbReference type="InterPro" id="IPR001680">
    <property type="entry name" value="WD40_rpt"/>
</dbReference>
<gene>
    <name evidence="6" type="ORF">Pfra01_000447300</name>
</gene>
<name>A0A9W6U4Y6_9STRA</name>
<reference evidence="6" key="1">
    <citation type="submission" date="2023-04" db="EMBL/GenBank/DDBJ databases">
        <title>Phytophthora fragariaefolia NBRC 109709.</title>
        <authorList>
            <person name="Ichikawa N."/>
            <person name="Sato H."/>
            <person name="Tonouchi N."/>
        </authorList>
    </citation>
    <scope>NUCLEOTIDE SEQUENCE</scope>
    <source>
        <strain evidence="6">NBRC 109709</strain>
    </source>
</reference>
<feature type="repeat" description="WD" evidence="3">
    <location>
        <begin position="519"/>
        <end position="551"/>
    </location>
</feature>
<feature type="repeat" description="WD" evidence="3">
    <location>
        <begin position="249"/>
        <end position="290"/>
    </location>
</feature>
<dbReference type="InterPro" id="IPR019775">
    <property type="entry name" value="WD40_repeat_CS"/>
</dbReference>
<keyword evidence="4" id="KW-0175">Coiled coil</keyword>
<feature type="region of interest" description="Disordered" evidence="5">
    <location>
        <begin position="195"/>
        <end position="220"/>
    </location>
</feature>
<dbReference type="EMBL" id="BSXT01000350">
    <property type="protein sequence ID" value="GMF25238.1"/>
    <property type="molecule type" value="Genomic_DNA"/>
</dbReference>
<dbReference type="OrthoDB" id="538223at2759"/>
<dbReference type="GO" id="GO:0000045">
    <property type="term" value="P:autophagosome assembly"/>
    <property type="evidence" value="ECO:0007669"/>
    <property type="project" value="InterPro"/>
</dbReference>
<evidence type="ECO:0000313" key="6">
    <source>
        <dbReference type="EMBL" id="GMF25238.1"/>
    </source>
</evidence>
<dbReference type="InterPro" id="IPR020472">
    <property type="entry name" value="WD40_PAC1"/>
</dbReference>
<dbReference type="PANTHER" id="PTHR19878:SF8">
    <property type="entry name" value="AUTOPHAGY-RELATED 16, ISOFORM F"/>
    <property type="match status" value="1"/>
</dbReference>
<evidence type="ECO:0000256" key="3">
    <source>
        <dbReference type="PROSITE-ProRule" id="PRU00221"/>
    </source>
</evidence>
<evidence type="ECO:0000256" key="4">
    <source>
        <dbReference type="SAM" id="Coils"/>
    </source>
</evidence>
<dbReference type="InterPro" id="IPR045160">
    <property type="entry name" value="ATG16"/>
</dbReference>
<feature type="repeat" description="WD" evidence="3">
    <location>
        <begin position="340"/>
        <end position="382"/>
    </location>
</feature>
<dbReference type="PROSITE" id="PS50082">
    <property type="entry name" value="WD_REPEATS_2"/>
    <property type="match status" value="4"/>
</dbReference>
<sequence>MASPASAAWFAGDALRLLEARNRREVAAFSELIAAHQQLLVRSSAAPLGASLRLGGSDAQPPGDAQAQRYLAAIQRLERELADKTAQLASYTGKQLALVSESKALLQEREARERQLLLLTKRLDEETLLGLEKDKALEELDAALLLAREELARQRALLESSEADADRLRRRNAELEEQLQQKSALLHEWIQATSGDADGAEHPSPALSASSRLTQEAAESMSHLLLSEEEGLGASGPEAKLVTHVSHSIRAHATEVNSVCFNTSGKILFSGSSDGTVRAWEAEAGAASPPRALGEYRGVGTAHPLLCVRASEDGALVLGTGCDRKCFVWRVGTGRVMQTLTGHKGKVLAAEFSPVVPHEVITGSSDRSLRVWDVMRGVRLQTVSCVSSCNDIAAPTGADAGFVQFASAHQDGAIRFWDTRTRRCVQEMRGLHTEQATSVSFGGNELLTNSRDHSLRVIDPRTYGVLRELRHKDYQCGFDWSQASLSPDGHYALAGGTSGVLFLWNARTGKLVKQLKPGPTGHHGAVACCVWRPDGQGVASCDKNGVVVLWE</sequence>
<dbReference type="Proteomes" id="UP001165121">
    <property type="component" value="Unassembled WGS sequence"/>
</dbReference>
<evidence type="ECO:0000256" key="2">
    <source>
        <dbReference type="ARBA" id="ARBA00022737"/>
    </source>
</evidence>
<feature type="repeat" description="WD" evidence="3">
    <location>
        <begin position="405"/>
        <end position="427"/>
    </location>
</feature>
<dbReference type="SUPFAM" id="SSF50978">
    <property type="entry name" value="WD40 repeat-like"/>
    <property type="match status" value="1"/>
</dbReference>
<evidence type="ECO:0000313" key="7">
    <source>
        <dbReference type="Proteomes" id="UP001165121"/>
    </source>
</evidence>
<dbReference type="AlphaFoldDB" id="A0A9W6U4Y6"/>
<keyword evidence="2" id="KW-0677">Repeat</keyword>
<dbReference type="InterPro" id="IPR036322">
    <property type="entry name" value="WD40_repeat_dom_sf"/>
</dbReference>
<comment type="caution">
    <text evidence="6">The sequence shown here is derived from an EMBL/GenBank/DDBJ whole genome shotgun (WGS) entry which is preliminary data.</text>
</comment>
<feature type="coiled-coil region" evidence="4">
    <location>
        <begin position="67"/>
        <end position="94"/>
    </location>
</feature>
<dbReference type="PROSITE" id="PS50294">
    <property type="entry name" value="WD_REPEATS_REGION"/>
    <property type="match status" value="3"/>
</dbReference>
<keyword evidence="1 3" id="KW-0853">WD repeat</keyword>
<dbReference type="PROSITE" id="PS00678">
    <property type="entry name" value="WD_REPEATS_1"/>
    <property type="match status" value="1"/>
</dbReference>
<feature type="coiled-coil region" evidence="4">
    <location>
        <begin position="137"/>
        <end position="192"/>
    </location>
</feature>
<dbReference type="PRINTS" id="PR00320">
    <property type="entry name" value="GPROTEINBRPT"/>
</dbReference>